<sequence>MYLVHPNNCLTEINSFDAPNLQAHIKSLQLQVQEINNYRMDEATLREQDPGFLDKVQILKEFKESEIKYLQSYLNVLNLVNSIEEQCDACGANNDDYDYDKEDEILAKVEIEMTKFHQYETELSHSKQHWEIVNLENVTKDSNEMERSLLRNHRNNSMSKFEQTLIEDIHQPHLRC</sequence>
<comment type="caution">
    <text evidence="1">The sequence shown here is derived from an EMBL/GenBank/DDBJ whole genome shotgun (WGS) entry which is preliminary data.</text>
</comment>
<dbReference type="EMBL" id="JAEUBG010001010">
    <property type="protein sequence ID" value="KAH3687101.1"/>
    <property type="molecule type" value="Genomic_DNA"/>
</dbReference>
<gene>
    <name evidence="1" type="ORF">WICPIJ_001930</name>
</gene>
<evidence type="ECO:0000313" key="2">
    <source>
        <dbReference type="Proteomes" id="UP000774326"/>
    </source>
</evidence>
<dbReference type="OrthoDB" id="3982712at2759"/>
<dbReference type="Proteomes" id="UP000774326">
    <property type="component" value="Unassembled WGS sequence"/>
</dbReference>
<reference evidence="1" key="1">
    <citation type="journal article" date="2021" name="Open Biol.">
        <title>Shared evolutionary footprints suggest mitochondrial oxidative damage underlies multiple complex I losses in fungi.</title>
        <authorList>
            <person name="Schikora-Tamarit M.A."/>
            <person name="Marcet-Houben M."/>
            <person name="Nosek J."/>
            <person name="Gabaldon T."/>
        </authorList>
    </citation>
    <scope>NUCLEOTIDE SEQUENCE</scope>
    <source>
        <strain evidence="1">CBS2887</strain>
    </source>
</reference>
<dbReference type="AlphaFoldDB" id="A0A9P8QAT1"/>
<name>A0A9P8QAT1_WICPI</name>
<proteinExistence type="predicted"/>
<reference evidence="1" key="2">
    <citation type="submission" date="2021-01" db="EMBL/GenBank/DDBJ databases">
        <authorList>
            <person name="Schikora-Tamarit M.A."/>
        </authorList>
    </citation>
    <scope>NUCLEOTIDE SEQUENCE</scope>
    <source>
        <strain evidence="1">CBS2887</strain>
    </source>
</reference>
<evidence type="ECO:0000313" key="1">
    <source>
        <dbReference type="EMBL" id="KAH3687101.1"/>
    </source>
</evidence>
<accession>A0A9P8QAT1</accession>
<organism evidence="1 2">
    <name type="scientific">Wickerhamomyces pijperi</name>
    <name type="common">Yeast</name>
    <name type="synonym">Pichia pijperi</name>
    <dbReference type="NCBI Taxonomy" id="599730"/>
    <lineage>
        <taxon>Eukaryota</taxon>
        <taxon>Fungi</taxon>
        <taxon>Dikarya</taxon>
        <taxon>Ascomycota</taxon>
        <taxon>Saccharomycotina</taxon>
        <taxon>Saccharomycetes</taxon>
        <taxon>Phaffomycetales</taxon>
        <taxon>Wickerhamomycetaceae</taxon>
        <taxon>Wickerhamomyces</taxon>
    </lineage>
</organism>
<keyword evidence="2" id="KW-1185">Reference proteome</keyword>
<protein>
    <submittedName>
        <fullName evidence="1">Uncharacterized protein</fullName>
    </submittedName>
</protein>